<feature type="transmembrane region" description="Helical" evidence="1">
    <location>
        <begin position="6"/>
        <end position="25"/>
    </location>
</feature>
<dbReference type="EMBL" id="JRLW01000004">
    <property type="protein sequence ID" value="KGO90021.1"/>
    <property type="molecule type" value="Genomic_DNA"/>
</dbReference>
<dbReference type="Proteomes" id="UP000030121">
    <property type="component" value="Unassembled WGS sequence"/>
</dbReference>
<dbReference type="AlphaFoldDB" id="A0A0A2MEG5"/>
<evidence type="ECO:0000313" key="3">
    <source>
        <dbReference type="Proteomes" id="UP000030121"/>
    </source>
</evidence>
<organism evidence="2 3">
    <name type="scientific">Flavobacterium suncheonense GH29-5 = DSM 17707</name>
    <dbReference type="NCBI Taxonomy" id="1121899"/>
    <lineage>
        <taxon>Bacteria</taxon>
        <taxon>Pseudomonadati</taxon>
        <taxon>Bacteroidota</taxon>
        <taxon>Flavobacteriia</taxon>
        <taxon>Flavobacteriales</taxon>
        <taxon>Flavobacteriaceae</taxon>
        <taxon>Flavobacterium</taxon>
    </lineage>
</organism>
<feature type="transmembrane region" description="Helical" evidence="1">
    <location>
        <begin position="37"/>
        <end position="58"/>
    </location>
</feature>
<protein>
    <recommendedName>
        <fullName evidence="4">VWA domain-containing protein</fullName>
    </recommendedName>
</protein>
<dbReference type="RefSeq" id="WP_026981554.1">
    <property type="nucleotide sequence ID" value="NZ_JRLW01000004.1"/>
</dbReference>
<dbReference type="PANTHER" id="PTHR37947:SF1">
    <property type="entry name" value="BLL2462 PROTEIN"/>
    <property type="match status" value="1"/>
</dbReference>
<reference evidence="2 3" key="1">
    <citation type="submission" date="2013-09" db="EMBL/GenBank/DDBJ databases">
        <authorList>
            <person name="Zeng Z."/>
            <person name="Chen C."/>
        </authorList>
    </citation>
    <scope>NUCLEOTIDE SEQUENCE [LARGE SCALE GENOMIC DNA]</scope>
    <source>
        <strain evidence="2 3">GH29-5</strain>
    </source>
</reference>
<dbReference type="OrthoDB" id="9763076at2"/>
<sequence length="675" mass="77167">MTTSTILLLVVSVLIAAGLSFYQYLYKAKSESKVNRFLAFLRFISLFSVFVLLINPIISRKTYEVIKTPLPIVVDNSQSVKELGQETLAKELAEKLSKSNSLKDKYEVQLYRFDADFHTGNELDFKGKQTHIDQVAQNLKQFYRNQHYPVVLLTDGNQTIGNDYVYSFQQNTTVYPLVLGDTTTFLDLKINQLNVNKYAFLKNKFPVEVFLQYSGTKPVNATFSIQQGNATLHKQNISFSPAKKAQAVSVLLNADKVGVQSFKAVISSSEKEKNQYNNVKNFAVEIIDQRSEIALISSVNHPDLSALKRSIEANQQRKVTIVKPNEIKSLQDYNVLILYQPDAQFRTVLEQNQKLQLNSFVITGMNTDFNLLNQYQNQVQCKVSGLKEDYTAEFNPQFNSFALDDIGFEQFPPLEHPFGTISLKGNANTLLKSKVRNLATENPLLAFSENGLHRNAFLFGENIWKWRMESHLKTKSFENFDIFTDKIIQYLASNAAKKSLVVTHDSFYNSGETIEISAQYFNKNYEFDENARLTIQLKNNQTKAVKSYDFLKGNNEYKVNLDGLEHGVYSFTVKENNSKTQYSGSFQVLDFEIEKQFINPDVSRLNQLASNTEGKAYYPNQIDQLIDILSKNETYKPVEKAIIRQTPLIDWVWLLVILAASLAAEWFIRKYNGLL</sequence>
<gene>
    <name evidence="2" type="ORF">Q764_05275</name>
</gene>
<comment type="caution">
    <text evidence="2">The sequence shown here is derived from an EMBL/GenBank/DDBJ whole genome shotgun (WGS) entry which is preliminary data.</text>
</comment>
<feature type="transmembrane region" description="Helical" evidence="1">
    <location>
        <begin position="651"/>
        <end position="668"/>
    </location>
</feature>
<evidence type="ECO:0008006" key="4">
    <source>
        <dbReference type="Google" id="ProtNLM"/>
    </source>
</evidence>
<evidence type="ECO:0000256" key="1">
    <source>
        <dbReference type="SAM" id="Phobius"/>
    </source>
</evidence>
<name>A0A0A2MEG5_9FLAO</name>
<evidence type="ECO:0000313" key="2">
    <source>
        <dbReference type="EMBL" id="KGO90021.1"/>
    </source>
</evidence>
<keyword evidence="1" id="KW-0472">Membrane</keyword>
<dbReference type="eggNOG" id="COG2304">
    <property type="taxonomic scope" value="Bacteria"/>
</dbReference>
<proteinExistence type="predicted"/>
<keyword evidence="3" id="KW-1185">Reference proteome</keyword>
<accession>A0A0A2MEG5</accession>
<dbReference type="PANTHER" id="PTHR37947">
    <property type="entry name" value="BLL2462 PROTEIN"/>
    <property type="match status" value="1"/>
</dbReference>
<dbReference type="STRING" id="1121899.GCA_000430025_01323"/>
<keyword evidence="1" id="KW-0812">Transmembrane</keyword>
<keyword evidence="1" id="KW-1133">Transmembrane helix</keyword>